<dbReference type="AlphaFoldDB" id="A0A381U7A9"/>
<sequence length="70" mass="7269">MKNISILGIFVADLVFFGENIPITGETILGEKYDIGPGGKGSNQAVAAAKAGAKTYFISKIGDDQFGTMA</sequence>
<dbReference type="InterPro" id="IPR029056">
    <property type="entry name" value="Ribokinase-like"/>
</dbReference>
<dbReference type="Pfam" id="PF00294">
    <property type="entry name" value="PfkB"/>
    <property type="match status" value="1"/>
</dbReference>
<feature type="non-terminal residue" evidence="4">
    <location>
        <position position="70"/>
    </location>
</feature>
<keyword evidence="1" id="KW-0808">Transferase</keyword>
<name>A0A381U7A9_9ZZZZ</name>
<dbReference type="GO" id="GO:0006796">
    <property type="term" value="P:phosphate-containing compound metabolic process"/>
    <property type="evidence" value="ECO:0007669"/>
    <property type="project" value="UniProtKB-ARBA"/>
</dbReference>
<feature type="domain" description="Carbohydrate kinase PfkB" evidence="3">
    <location>
        <begin position="1"/>
        <end position="69"/>
    </location>
</feature>
<protein>
    <recommendedName>
        <fullName evidence="3">Carbohydrate kinase PfkB domain-containing protein</fullName>
    </recommendedName>
</protein>
<reference evidence="4" key="1">
    <citation type="submission" date="2018-05" db="EMBL/GenBank/DDBJ databases">
        <authorList>
            <person name="Lanie J.A."/>
            <person name="Ng W.-L."/>
            <person name="Kazmierczak K.M."/>
            <person name="Andrzejewski T.M."/>
            <person name="Davidsen T.M."/>
            <person name="Wayne K.J."/>
            <person name="Tettelin H."/>
            <person name="Glass J.I."/>
            <person name="Rusch D."/>
            <person name="Podicherti R."/>
            <person name="Tsui H.-C.T."/>
            <person name="Winkler M.E."/>
        </authorList>
    </citation>
    <scope>NUCLEOTIDE SEQUENCE</scope>
</reference>
<dbReference type="GO" id="GO:0016301">
    <property type="term" value="F:kinase activity"/>
    <property type="evidence" value="ECO:0007669"/>
    <property type="project" value="UniProtKB-KW"/>
</dbReference>
<dbReference type="InterPro" id="IPR002139">
    <property type="entry name" value="Ribo/fructo_kinase"/>
</dbReference>
<proteinExistence type="predicted"/>
<accession>A0A381U7A9</accession>
<keyword evidence="2" id="KW-0418">Kinase</keyword>
<dbReference type="EMBL" id="UINC01005876">
    <property type="protein sequence ID" value="SVA24112.1"/>
    <property type="molecule type" value="Genomic_DNA"/>
</dbReference>
<dbReference type="InterPro" id="IPR011611">
    <property type="entry name" value="PfkB_dom"/>
</dbReference>
<dbReference type="PRINTS" id="PR00990">
    <property type="entry name" value="RIBOKINASE"/>
</dbReference>
<organism evidence="4">
    <name type="scientific">marine metagenome</name>
    <dbReference type="NCBI Taxonomy" id="408172"/>
    <lineage>
        <taxon>unclassified sequences</taxon>
        <taxon>metagenomes</taxon>
        <taxon>ecological metagenomes</taxon>
    </lineage>
</organism>
<dbReference type="Gene3D" id="3.40.1190.20">
    <property type="match status" value="1"/>
</dbReference>
<gene>
    <name evidence="4" type="ORF">METZ01_LOCUS76966</name>
</gene>
<evidence type="ECO:0000256" key="1">
    <source>
        <dbReference type="ARBA" id="ARBA00022679"/>
    </source>
</evidence>
<dbReference type="PANTHER" id="PTHR10584">
    <property type="entry name" value="SUGAR KINASE"/>
    <property type="match status" value="1"/>
</dbReference>
<evidence type="ECO:0000256" key="2">
    <source>
        <dbReference type="ARBA" id="ARBA00022777"/>
    </source>
</evidence>
<dbReference type="PANTHER" id="PTHR10584:SF166">
    <property type="entry name" value="RIBOKINASE"/>
    <property type="match status" value="1"/>
</dbReference>
<evidence type="ECO:0000313" key="4">
    <source>
        <dbReference type="EMBL" id="SVA24112.1"/>
    </source>
</evidence>
<evidence type="ECO:0000259" key="3">
    <source>
        <dbReference type="Pfam" id="PF00294"/>
    </source>
</evidence>
<dbReference type="SUPFAM" id="SSF53613">
    <property type="entry name" value="Ribokinase-like"/>
    <property type="match status" value="1"/>
</dbReference>